<protein>
    <submittedName>
        <fullName evidence="2">Uncharacterized protein</fullName>
    </submittedName>
</protein>
<feature type="compositionally biased region" description="Acidic residues" evidence="1">
    <location>
        <begin position="197"/>
        <end position="207"/>
    </location>
</feature>
<evidence type="ECO:0000313" key="3">
    <source>
        <dbReference type="Proteomes" id="UP000472372"/>
    </source>
</evidence>
<dbReference type="AlphaFoldDB" id="A0A6S6V5C8"/>
<feature type="region of interest" description="Disordered" evidence="1">
    <location>
        <begin position="263"/>
        <end position="293"/>
    </location>
</feature>
<feature type="region of interest" description="Disordered" evidence="1">
    <location>
        <begin position="71"/>
        <end position="209"/>
    </location>
</feature>
<dbReference type="Proteomes" id="UP000472372">
    <property type="component" value="Chromosome 1"/>
</dbReference>
<feature type="compositionally biased region" description="Acidic residues" evidence="1">
    <location>
        <begin position="140"/>
        <end position="157"/>
    </location>
</feature>
<gene>
    <name evidence="2" type="ORF">PTTW11_00308</name>
</gene>
<evidence type="ECO:0000313" key="2">
    <source>
        <dbReference type="EMBL" id="CAE6996261.1"/>
    </source>
</evidence>
<evidence type="ECO:0000256" key="1">
    <source>
        <dbReference type="SAM" id="MobiDB-lite"/>
    </source>
</evidence>
<dbReference type="EMBL" id="HG992977">
    <property type="protein sequence ID" value="CAE6996261.1"/>
    <property type="molecule type" value="Genomic_DNA"/>
</dbReference>
<name>A0A6S6V5C8_9PLEO</name>
<organism evidence="2 3">
    <name type="scientific">Pyrenophora teres f. teres</name>
    <dbReference type="NCBI Taxonomy" id="97479"/>
    <lineage>
        <taxon>Eukaryota</taxon>
        <taxon>Fungi</taxon>
        <taxon>Dikarya</taxon>
        <taxon>Ascomycota</taxon>
        <taxon>Pezizomycotina</taxon>
        <taxon>Dothideomycetes</taxon>
        <taxon>Pleosporomycetidae</taxon>
        <taxon>Pleosporales</taxon>
        <taxon>Pleosporineae</taxon>
        <taxon>Pleosporaceae</taxon>
        <taxon>Pyrenophora</taxon>
    </lineage>
</organism>
<accession>A0A6S6V5C8</accession>
<reference evidence="2" key="1">
    <citation type="submission" date="2021-02" db="EMBL/GenBank/DDBJ databases">
        <authorList>
            <person name="Syme A R."/>
            <person name="Syme A R."/>
            <person name="Moolhuijzen P."/>
        </authorList>
    </citation>
    <scope>NUCLEOTIDE SEQUENCE</scope>
    <source>
        <strain evidence="2">W1-1</strain>
    </source>
</reference>
<feature type="compositionally biased region" description="Basic and acidic residues" evidence="1">
    <location>
        <begin position="71"/>
        <end position="103"/>
    </location>
</feature>
<feature type="compositionally biased region" description="Basic and acidic residues" evidence="1">
    <location>
        <begin position="277"/>
        <end position="293"/>
    </location>
</feature>
<proteinExistence type="predicted"/>
<sequence>MAPFNYKALPVNKAAKGKPYRKSLKGQLELAGFKNMTPFTDADLRMIAEQWDVDNYPEVLGLLTEKRALSKKQENDLRLQHDPLRKQRQREQAERKAAKKDPMENMGKGKQNAKKMPPVISDSERSSANASDGTGKDLEKDDDSEDTPAAPEEEVEDYERGLRDRPRIGHDDVSPARRSEMLALVSKAGDVPSTNNNEDDQAVDGEQESGGYIMGATSRAVGNLGNHKTDDWSMAPDSRFAHFDFTGILSGPDQVLRLEMARKRAEEEAQRQGRTWEPPKRKSVYDWRDNLSR</sequence>
<feature type="compositionally biased region" description="Basic and acidic residues" evidence="1">
    <location>
        <begin position="158"/>
        <end position="180"/>
    </location>
</feature>